<gene>
    <name evidence="2" type="ORF">G3I29_14950</name>
</gene>
<evidence type="ECO:0000256" key="1">
    <source>
        <dbReference type="SAM" id="MobiDB-lite"/>
    </source>
</evidence>
<reference evidence="2 3" key="1">
    <citation type="submission" date="2020-01" db="EMBL/GenBank/DDBJ databases">
        <title>Insect and environment-associated Actinomycetes.</title>
        <authorList>
            <person name="Currrie C."/>
            <person name="Chevrette M."/>
            <person name="Carlson C."/>
            <person name="Stubbendieck R."/>
            <person name="Wendt-Pienkowski E."/>
        </authorList>
    </citation>
    <scope>NUCLEOTIDE SEQUENCE [LARGE SCALE GENOMIC DNA]</scope>
    <source>
        <strain evidence="2 3">SID11342</strain>
    </source>
</reference>
<comment type="caution">
    <text evidence="2">The sequence shown here is derived from an EMBL/GenBank/DDBJ whole genome shotgun (WGS) entry which is preliminary data.</text>
</comment>
<dbReference type="AlphaFoldDB" id="A0A6N9TZ76"/>
<dbReference type="Proteomes" id="UP000471293">
    <property type="component" value="Unassembled WGS sequence"/>
</dbReference>
<name>A0A6N9TZ76_STRHA</name>
<evidence type="ECO:0008006" key="4">
    <source>
        <dbReference type="Google" id="ProtNLM"/>
    </source>
</evidence>
<proteinExistence type="predicted"/>
<protein>
    <recommendedName>
        <fullName evidence="4">CMP/dCMP-type deaminase domain-containing protein</fullName>
    </recommendedName>
</protein>
<dbReference type="GO" id="GO:0003824">
    <property type="term" value="F:catalytic activity"/>
    <property type="evidence" value="ECO:0007669"/>
    <property type="project" value="InterPro"/>
</dbReference>
<evidence type="ECO:0000313" key="3">
    <source>
        <dbReference type="Proteomes" id="UP000471293"/>
    </source>
</evidence>
<sequence length="109" mass="11616">MTARPSTPSFDRETQEEGALSKLPADDPRLAGATLYSSLEPCAARSSRPRPCARLVLDSGIRRVVIAWRETDTFVVGADGARILADAGATVIELPAYADAAKAPHLRVL</sequence>
<accession>A0A6N9TZ76</accession>
<dbReference type="SUPFAM" id="SSF53927">
    <property type="entry name" value="Cytidine deaminase-like"/>
    <property type="match status" value="1"/>
</dbReference>
<feature type="region of interest" description="Disordered" evidence="1">
    <location>
        <begin position="1"/>
        <end position="26"/>
    </location>
</feature>
<dbReference type="InterPro" id="IPR016193">
    <property type="entry name" value="Cytidine_deaminase-like"/>
</dbReference>
<organism evidence="2 3">
    <name type="scientific">Streptomyces halstedii</name>
    <dbReference type="NCBI Taxonomy" id="1944"/>
    <lineage>
        <taxon>Bacteria</taxon>
        <taxon>Bacillati</taxon>
        <taxon>Actinomycetota</taxon>
        <taxon>Actinomycetes</taxon>
        <taxon>Kitasatosporales</taxon>
        <taxon>Streptomycetaceae</taxon>
        <taxon>Streptomyces</taxon>
    </lineage>
</organism>
<evidence type="ECO:0000313" key="2">
    <source>
        <dbReference type="EMBL" id="NEA16801.1"/>
    </source>
</evidence>
<dbReference type="Pfam" id="PF18785">
    <property type="entry name" value="Inv-AAD"/>
    <property type="match status" value="1"/>
</dbReference>
<dbReference type="Gene3D" id="3.40.140.10">
    <property type="entry name" value="Cytidine Deaminase, domain 2"/>
    <property type="match status" value="1"/>
</dbReference>
<dbReference type="EMBL" id="JAAGLQ010000298">
    <property type="protein sequence ID" value="NEA16801.1"/>
    <property type="molecule type" value="Genomic_DNA"/>
</dbReference>